<keyword evidence="3" id="KW-0255">Endonuclease</keyword>
<feature type="compositionally biased region" description="Polar residues" evidence="1">
    <location>
        <begin position="461"/>
        <end position="474"/>
    </location>
</feature>
<dbReference type="AlphaFoldDB" id="A0A2U2RNV3"/>
<protein>
    <submittedName>
        <fullName evidence="3">HNH endonuclease</fullName>
    </submittedName>
</protein>
<reference evidence="3 4" key="1">
    <citation type="submission" date="2018-05" db="EMBL/GenBank/DDBJ databases">
        <title>Brachybacterium sp. M1HQ-2T, whole genome shotgun sequence.</title>
        <authorList>
            <person name="Tuo L."/>
        </authorList>
    </citation>
    <scope>NUCLEOTIDE SEQUENCE [LARGE SCALE GENOMIC DNA]</scope>
    <source>
        <strain evidence="3 4">M1HQ-2</strain>
    </source>
</reference>
<dbReference type="RefSeq" id="WP_109274439.1">
    <property type="nucleotide sequence ID" value="NZ_QFKX01000001.1"/>
</dbReference>
<evidence type="ECO:0000313" key="3">
    <source>
        <dbReference type="EMBL" id="PWH07553.1"/>
    </source>
</evidence>
<feature type="compositionally biased region" description="Basic and acidic residues" evidence="1">
    <location>
        <begin position="1"/>
        <end position="12"/>
    </location>
</feature>
<organism evidence="3 4">
    <name type="scientific">Brachybacterium endophyticum</name>
    <dbReference type="NCBI Taxonomy" id="2182385"/>
    <lineage>
        <taxon>Bacteria</taxon>
        <taxon>Bacillati</taxon>
        <taxon>Actinomycetota</taxon>
        <taxon>Actinomycetes</taxon>
        <taxon>Micrococcales</taxon>
        <taxon>Dermabacteraceae</taxon>
        <taxon>Brachybacterium</taxon>
    </lineage>
</organism>
<dbReference type="OrthoDB" id="5241234at2"/>
<name>A0A2U2RNV3_9MICO</name>
<sequence>MSAQAAHRDHTTAHRAAASGQEAEFAALDHMSAPSFALPAAPEVAEDPQQKLARAHALIEEAYTSLADPASQQPADLDALLGTIETSERILALTGATQMRASVAFREARIAQQRAAGIPRQDLGKGVPQEIALARRSSPARTANKLALERVVVDSMPSTLDLLARGEISSWTADEVAKAALCLDDEDRAQVDRDIAEQLPTLSPPRAGALARARADEIDQRAALARHEHEAADSRVTIRPASDAMVHLSALMPMVEGIAVYKALDDAASSARARGEAGGRGRHMTEALFSRVTGLNAADEVDVEIQLLMTDEALLGDGREAAWIEGTPVPAEIARRLALGGDAQESGDGRADSDGPGRRFVRRLYTDPVIGQLTDADARRRRFTGQDRRFIRLADQRCRTPWCGARIRHLDHVERHADGGATTTDNGTGRCEACNYLMEVPGWTARVTRSGRAPAADRSLALTTPSGRTYTSTAPPLRRPRARSDIGDRKDSDGTSGVDGADGG</sequence>
<evidence type="ECO:0000256" key="1">
    <source>
        <dbReference type="SAM" id="MobiDB-lite"/>
    </source>
</evidence>
<dbReference type="EMBL" id="QFKX01000001">
    <property type="protein sequence ID" value="PWH07553.1"/>
    <property type="molecule type" value="Genomic_DNA"/>
</dbReference>
<accession>A0A2U2RNV3</accession>
<feature type="compositionally biased region" description="Low complexity" evidence="1">
    <location>
        <begin position="14"/>
        <end position="25"/>
    </location>
</feature>
<keyword evidence="3" id="KW-0540">Nuclease</keyword>
<evidence type="ECO:0000313" key="4">
    <source>
        <dbReference type="Proteomes" id="UP000245590"/>
    </source>
</evidence>
<dbReference type="InterPro" id="IPR003615">
    <property type="entry name" value="HNH_nuc"/>
</dbReference>
<evidence type="ECO:0000259" key="2">
    <source>
        <dbReference type="SMART" id="SM00507"/>
    </source>
</evidence>
<gene>
    <name evidence="3" type="ORF">DEO23_02680</name>
</gene>
<dbReference type="Proteomes" id="UP000245590">
    <property type="component" value="Unassembled WGS sequence"/>
</dbReference>
<dbReference type="SMART" id="SM00507">
    <property type="entry name" value="HNHc"/>
    <property type="match status" value="1"/>
</dbReference>
<dbReference type="CDD" id="cd00085">
    <property type="entry name" value="HNHc"/>
    <property type="match status" value="1"/>
</dbReference>
<proteinExistence type="predicted"/>
<keyword evidence="4" id="KW-1185">Reference proteome</keyword>
<keyword evidence="3" id="KW-0378">Hydrolase</keyword>
<feature type="region of interest" description="Disordered" evidence="1">
    <location>
        <begin position="449"/>
        <end position="504"/>
    </location>
</feature>
<feature type="region of interest" description="Disordered" evidence="1">
    <location>
        <begin position="1"/>
        <end position="25"/>
    </location>
</feature>
<feature type="domain" description="HNH nuclease" evidence="2">
    <location>
        <begin position="386"/>
        <end position="436"/>
    </location>
</feature>
<dbReference type="GO" id="GO:0004519">
    <property type="term" value="F:endonuclease activity"/>
    <property type="evidence" value="ECO:0007669"/>
    <property type="project" value="UniProtKB-KW"/>
</dbReference>
<feature type="compositionally biased region" description="Basic and acidic residues" evidence="1">
    <location>
        <begin position="482"/>
        <end position="493"/>
    </location>
</feature>
<comment type="caution">
    <text evidence="3">The sequence shown here is derived from an EMBL/GenBank/DDBJ whole genome shotgun (WGS) entry which is preliminary data.</text>
</comment>